<keyword evidence="8" id="KW-0472">Membrane</keyword>
<dbReference type="Proteomes" id="UP000078435">
    <property type="component" value="Unassembled WGS sequence"/>
</dbReference>
<dbReference type="Pfam" id="PF12838">
    <property type="entry name" value="Fer4_7"/>
    <property type="match status" value="1"/>
</dbReference>
<evidence type="ECO:0000313" key="10">
    <source>
        <dbReference type="EMBL" id="KXU80636.1"/>
    </source>
</evidence>
<dbReference type="InterPro" id="IPR017896">
    <property type="entry name" value="4Fe4S_Fe-S-bd"/>
</dbReference>
<feature type="transmembrane region" description="Helical" evidence="8">
    <location>
        <begin position="75"/>
        <end position="96"/>
    </location>
</feature>
<feature type="transmembrane region" description="Helical" evidence="8">
    <location>
        <begin position="163"/>
        <end position="184"/>
    </location>
</feature>
<evidence type="ECO:0000256" key="1">
    <source>
        <dbReference type="ARBA" id="ARBA00022448"/>
    </source>
</evidence>
<keyword evidence="3" id="KW-0479">Metal-binding</keyword>
<name>A0A175VIS1_AEREN</name>
<protein>
    <submittedName>
        <fullName evidence="10">Quinol dehydrogenase</fullName>
    </submittedName>
</protein>
<feature type="transmembrane region" description="Helical" evidence="8">
    <location>
        <begin position="136"/>
        <end position="157"/>
    </location>
</feature>
<keyword evidence="2" id="KW-0004">4Fe-4S</keyword>
<keyword evidence="1" id="KW-0813">Transport</keyword>
<evidence type="ECO:0000256" key="8">
    <source>
        <dbReference type="SAM" id="Phobius"/>
    </source>
</evidence>
<evidence type="ECO:0000313" key="11">
    <source>
        <dbReference type="Proteomes" id="UP000078435"/>
    </source>
</evidence>
<feature type="domain" description="4Fe-4S ferredoxin-type" evidence="9">
    <location>
        <begin position="250"/>
        <end position="279"/>
    </location>
</feature>
<evidence type="ECO:0000256" key="3">
    <source>
        <dbReference type="ARBA" id="ARBA00022723"/>
    </source>
</evidence>
<evidence type="ECO:0000256" key="6">
    <source>
        <dbReference type="ARBA" id="ARBA00023004"/>
    </source>
</evidence>
<evidence type="ECO:0000256" key="7">
    <source>
        <dbReference type="ARBA" id="ARBA00023014"/>
    </source>
</evidence>
<keyword evidence="8" id="KW-0812">Transmembrane</keyword>
<keyword evidence="6" id="KW-0408">Iron</keyword>
<keyword evidence="5" id="KW-0249">Electron transport</keyword>
<dbReference type="InterPro" id="IPR011886">
    <property type="entry name" value="NapH_MauN"/>
</dbReference>
<dbReference type="AlphaFoldDB" id="A0A175VIS1"/>
<organism evidence="10 11">
    <name type="scientific">Aeromonas enteropelogenes</name>
    <name type="common">Aeromonas trota</name>
    <dbReference type="NCBI Taxonomy" id="29489"/>
    <lineage>
        <taxon>Bacteria</taxon>
        <taxon>Pseudomonadati</taxon>
        <taxon>Pseudomonadota</taxon>
        <taxon>Gammaproteobacteria</taxon>
        <taxon>Aeromonadales</taxon>
        <taxon>Aeromonadaceae</taxon>
        <taxon>Aeromonas</taxon>
    </lineage>
</organism>
<keyword evidence="4" id="KW-0677">Repeat</keyword>
<dbReference type="SUPFAM" id="SSF54862">
    <property type="entry name" value="4Fe-4S ferredoxins"/>
    <property type="match status" value="1"/>
</dbReference>
<dbReference type="PROSITE" id="PS51379">
    <property type="entry name" value="4FE4S_FER_2"/>
    <property type="match status" value="2"/>
</dbReference>
<reference evidence="10 11" key="1">
    <citation type="submission" date="2016-02" db="EMBL/GenBank/DDBJ databases">
        <title>Draft genome sequence of Aeromonas trota strain 1999lcr isolated from cerebrospinal fluid (CSF).</title>
        <authorList>
            <person name="Dallagassa C.B."/>
            <person name="Prediger K.C."/>
            <person name="Weiss V.A."/>
            <person name="Assis F.E."/>
            <person name="Baura V."/>
            <person name="Cruz L.M."/>
            <person name="Souza E.M."/>
            <person name="Pedrosa F.O."/>
            <person name="Fadel-Picheth C.M."/>
        </authorList>
    </citation>
    <scope>NUCLEOTIDE SEQUENCE [LARGE SCALE GENOMIC DNA]</scope>
    <source>
        <strain evidence="10 11">1999lcr</strain>
    </source>
</reference>
<dbReference type="OrthoDB" id="9806398at2"/>
<dbReference type="EMBL" id="JMGO02000003">
    <property type="protein sequence ID" value="KXU80636.1"/>
    <property type="molecule type" value="Genomic_DNA"/>
</dbReference>
<evidence type="ECO:0000256" key="5">
    <source>
        <dbReference type="ARBA" id="ARBA00022982"/>
    </source>
</evidence>
<comment type="caution">
    <text evidence="10">The sequence shown here is derived from an EMBL/GenBank/DDBJ whole genome shotgun (WGS) entry which is preliminary data.</text>
</comment>
<proteinExistence type="predicted"/>
<dbReference type="NCBIfam" id="NF007013">
    <property type="entry name" value="PRK09477.1"/>
    <property type="match status" value="1"/>
</dbReference>
<keyword evidence="7" id="KW-0411">Iron-sulfur</keyword>
<gene>
    <name evidence="10" type="primary">napH</name>
    <name evidence="10" type="ORF">LCR_11110</name>
</gene>
<dbReference type="InterPro" id="IPR051684">
    <property type="entry name" value="Electron_Trans/Redox"/>
</dbReference>
<dbReference type="PANTHER" id="PTHR30176:SF3">
    <property type="entry name" value="FERREDOXIN-TYPE PROTEIN NAPH"/>
    <property type="match status" value="1"/>
</dbReference>
<dbReference type="Gene3D" id="3.30.70.20">
    <property type="match status" value="1"/>
</dbReference>
<dbReference type="GO" id="GO:0046872">
    <property type="term" value="F:metal ion binding"/>
    <property type="evidence" value="ECO:0007669"/>
    <property type="project" value="UniProtKB-KW"/>
</dbReference>
<evidence type="ECO:0000256" key="2">
    <source>
        <dbReference type="ARBA" id="ARBA00022485"/>
    </source>
</evidence>
<dbReference type="PANTHER" id="PTHR30176">
    <property type="entry name" value="FERREDOXIN-TYPE PROTEIN NAPH"/>
    <property type="match status" value="1"/>
</dbReference>
<evidence type="ECO:0000256" key="4">
    <source>
        <dbReference type="ARBA" id="ARBA00022737"/>
    </source>
</evidence>
<dbReference type="PROSITE" id="PS00198">
    <property type="entry name" value="4FE4S_FER_1"/>
    <property type="match status" value="1"/>
</dbReference>
<dbReference type="Pfam" id="PF12801">
    <property type="entry name" value="Fer4_5"/>
    <property type="match status" value="2"/>
</dbReference>
<dbReference type="STRING" id="29489.VL01_03215"/>
<dbReference type="RefSeq" id="WP_061475785.1">
    <property type="nucleotide sequence ID" value="NZ_JMGO02000003.1"/>
</dbReference>
<dbReference type="GO" id="GO:0051539">
    <property type="term" value="F:4 iron, 4 sulfur cluster binding"/>
    <property type="evidence" value="ECO:0007669"/>
    <property type="project" value="UniProtKB-KW"/>
</dbReference>
<feature type="domain" description="4Fe-4S ferredoxin-type" evidence="9">
    <location>
        <begin position="213"/>
        <end position="243"/>
    </location>
</feature>
<dbReference type="NCBIfam" id="TIGR02163">
    <property type="entry name" value="napH"/>
    <property type="match status" value="1"/>
</dbReference>
<dbReference type="InterPro" id="IPR017900">
    <property type="entry name" value="4Fe4S_Fe_S_CS"/>
</dbReference>
<feature type="transmembrane region" description="Helical" evidence="8">
    <location>
        <begin position="27"/>
        <end position="47"/>
    </location>
</feature>
<sequence>MSRYPGQEARARLGWWRSHRFLLLRRLSQLSVLGLFLLGPLAGVWILKGNLSSSLLLETVPLTDPLTLLQSVAAGHWPITTLWLGAAIVLLGYWLVGGRVFCSWVCPVNLITDAAAWLRARLGLKGNGQFSRNTRYWLLAMVLVAPAIAGVLVWELVNPVSLALRGLLFGMGAGWMLLAVLFLFDLFVVERGWCGHLCPVGAFYALVNRVGFIKIAASGRERCSNCMDCYAVCPERPILRGPVHGAKRGHGPLIVAQECTNCGRCIDVCAEHVFEIKVGFAVKAEKTLENN</sequence>
<dbReference type="GO" id="GO:0005886">
    <property type="term" value="C:plasma membrane"/>
    <property type="evidence" value="ECO:0007669"/>
    <property type="project" value="TreeGrafter"/>
</dbReference>
<keyword evidence="8" id="KW-1133">Transmembrane helix</keyword>
<evidence type="ECO:0000259" key="9">
    <source>
        <dbReference type="PROSITE" id="PS51379"/>
    </source>
</evidence>
<accession>A0A175VIS1</accession>